<organism evidence="2 3">
    <name type="scientific">Phaedon cochleariae</name>
    <name type="common">Mustard beetle</name>
    <dbReference type="NCBI Taxonomy" id="80249"/>
    <lineage>
        <taxon>Eukaryota</taxon>
        <taxon>Metazoa</taxon>
        <taxon>Ecdysozoa</taxon>
        <taxon>Arthropoda</taxon>
        <taxon>Hexapoda</taxon>
        <taxon>Insecta</taxon>
        <taxon>Pterygota</taxon>
        <taxon>Neoptera</taxon>
        <taxon>Endopterygota</taxon>
        <taxon>Coleoptera</taxon>
        <taxon>Polyphaga</taxon>
        <taxon>Cucujiformia</taxon>
        <taxon>Chrysomeloidea</taxon>
        <taxon>Chrysomelidae</taxon>
        <taxon>Chrysomelinae</taxon>
        <taxon>Chrysomelini</taxon>
        <taxon>Phaedon</taxon>
    </lineage>
</organism>
<reference evidence="2" key="2">
    <citation type="submission" date="2022-10" db="EMBL/GenBank/DDBJ databases">
        <authorList>
            <consortium name="ENA_rothamsted_submissions"/>
            <consortium name="culmorum"/>
            <person name="King R."/>
        </authorList>
    </citation>
    <scope>NUCLEOTIDE SEQUENCE</scope>
</reference>
<dbReference type="Pfam" id="PF23302">
    <property type="entry name" value="HTH_DNAJC9"/>
    <property type="match status" value="1"/>
</dbReference>
<gene>
    <name evidence="2" type="ORF">PHAECO_LOCUS905</name>
</gene>
<dbReference type="Proteomes" id="UP001153737">
    <property type="component" value="Chromosome 1"/>
</dbReference>
<proteinExistence type="predicted"/>
<sequence>MLVEKVIWMSSWRWYLVPFSNCDSKPRIIDIVQKMVDNEEVEYYKAFFNESKAQKMRHRNEKNTCRHSRELTECCRNVT</sequence>
<reference evidence="2" key="1">
    <citation type="submission" date="2022-01" db="EMBL/GenBank/DDBJ databases">
        <authorList>
            <person name="King R."/>
        </authorList>
    </citation>
    <scope>NUCLEOTIDE SEQUENCE</scope>
</reference>
<dbReference type="OrthoDB" id="10556584at2759"/>
<dbReference type="AlphaFoldDB" id="A0A9N9S9W4"/>
<evidence type="ECO:0000313" key="3">
    <source>
        <dbReference type="Proteomes" id="UP001153737"/>
    </source>
</evidence>
<evidence type="ECO:0000313" key="2">
    <source>
        <dbReference type="EMBL" id="CAG9812381.1"/>
    </source>
</evidence>
<name>A0A9N9S9W4_PHACE</name>
<feature type="domain" description="DNAJC9 HTH" evidence="1">
    <location>
        <begin position="17"/>
        <end position="56"/>
    </location>
</feature>
<protein>
    <recommendedName>
        <fullName evidence="1">DNAJC9 HTH domain-containing protein</fullName>
    </recommendedName>
</protein>
<dbReference type="EMBL" id="OU896707">
    <property type="protein sequence ID" value="CAG9812381.1"/>
    <property type="molecule type" value="Genomic_DNA"/>
</dbReference>
<keyword evidence="3" id="KW-1185">Reference proteome</keyword>
<accession>A0A9N9S9W4</accession>
<dbReference type="InterPro" id="IPR056453">
    <property type="entry name" value="HTH_DNAJC9"/>
</dbReference>
<evidence type="ECO:0000259" key="1">
    <source>
        <dbReference type="Pfam" id="PF23302"/>
    </source>
</evidence>